<dbReference type="RefSeq" id="XP_066708644.1">
    <property type="nucleotide sequence ID" value="XM_066865515.1"/>
</dbReference>
<proteinExistence type="predicted"/>
<sequence length="140" mass="15377">MMLWILVAALLAQFGSSLPIASSVVDVANLDNAANPPSQAPSNFTDRLDFISHNSTVSPRGRIVKRTTWPLDPAGVDPNDPNTLTKIINLDNYNCNKFASLHNRIPPYLMAGLPPVNGQTDPRLETYQLRKQLPACMSIH</sequence>
<dbReference type="GeneID" id="92098578"/>
<organism evidence="2 3">
    <name type="scientific">Apiospora phragmitis</name>
    <dbReference type="NCBI Taxonomy" id="2905665"/>
    <lineage>
        <taxon>Eukaryota</taxon>
        <taxon>Fungi</taxon>
        <taxon>Dikarya</taxon>
        <taxon>Ascomycota</taxon>
        <taxon>Pezizomycotina</taxon>
        <taxon>Sordariomycetes</taxon>
        <taxon>Xylariomycetidae</taxon>
        <taxon>Amphisphaeriales</taxon>
        <taxon>Apiosporaceae</taxon>
        <taxon>Apiospora</taxon>
    </lineage>
</organism>
<keyword evidence="1" id="KW-0732">Signal</keyword>
<dbReference type="Proteomes" id="UP001480595">
    <property type="component" value="Unassembled WGS sequence"/>
</dbReference>
<evidence type="ECO:0000256" key="1">
    <source>
        <dbReference type="SAM" id="SignalP"/>
    </source>
</evidence>
<feature type="signal peptide" evidence="1">
    <location>
        <begin position="1"/>
        <end position="17"/>
    </location>
</feature>
<evidence type="ECO:0000313" key="3">
    <source>
        <dbReference type="Proteomes" id="UP001480595"/>
    </source>
</evidence>
<comment type="caution">
    <text evidence="2">The sequence shown here is derived from an EMBL/GenBank/DDBJ whole genome shotgun (WGS) entry which is preliminary data.</text>
</comment>
<evidence type="ECO:0000313" key="2">
    <source>
        <dbReference type="EMBL" id="KAK8041099.1"/>
    </source>
</evidence>
<keyword evidence="3" id="KW-1185">Reference proteome</keyword>
<protein>
    <submittedName>
        <fullName evidence="2">Uncharacterized protein</fullName>
    </submittedName>
</protein>
<reference evidence="2 3" key="1">
    <citation type="submission" date="2023-01" db="EMBL/GenBank/DDBJ databases">
        <title>Analysis of 21 Apiospora genomes using comparative genomics revels a genus with tremendous synthesis potential of carbohydrate active enzymes and secondary metabolites.</title>
        <authorList>
            <person name="Sorensen T."/>
        </authorList>
    </citation>
    <scope>NUCLEOTIDE SEQUENCE [LARGE SCALE GENOMIC DNA]</scope>
    <source>
        <strain evidence="2 3">CBS 135458</strain>
    </source>
</reference>
<feature type="chain" id="PRO_5047048883" evidence="1">
    <location>
        <begin position="18"/>
        <end position="140"/>
    </location>
</feature>
<gene>
    <name evidence="2" type="ORF">PG994_014106</name>
</gene>
<dbReference type="EMBL" id="JAQQWL010000015">
    <property type="protein sequence ID" value="KAK8041099.1"/>
    <property type="molecule type" value="Genomic_DNA"/>
</dbReference>
<name>A0ABR1T3E8_9PEZI</name>
<accession>A0ABR1T3E8</accession>